<keyword evidence="2" id="KW-1185">Reference proteome</keyword>
<name>A0A418W450_9PROT</name>
<organism evidence="1 2">
    <name type="scientific">Azospirillum cavernae</name>
    <dbReference type="NCBI Taxonomy" id="2320860"/>
    <lineage>
        <taxon>Bacteria</taxon>
        <taxon>Pseudomonadati</taxon>
        <taxon>Pseudomonadota</taxon>
        <taxon>Alphaproteobacteria</taxon>
        <taxon>Rhodospirillales</taxon>
        <taxon>Azospirillaceae</taxon>
        <taxon>Azospirillum</taxon>
    </lineage>
</organism>
<accession>A0A418W450</accession>
<gene>
    <name evidence="1" type="ORF">D3877_09930</name>
</gene>
<dbReference type="AlphaFoldDB" id="A0A418W450"/>
<sequence>MSEAFAEGLESIDHFLYSRDGFALNSHRGEQFQSEWQRFQNAPGAGAGIFCHQDNPAGFRQRVLSGEGFIWALTEEERLVVGTSSGVVNHSILARGSAVIGAGEGTLRHTPQERLWLEWKHEERLQSIGAYDGFGDDMKERYNELRDMNLTQPPQRQSGTVVLDFGSGHYRPKSGWRRVLTAWQNAGFFAVVDETSRFK</sequence>
<reference evidence="1 2" key="1">
    <citation type="submission" date="2018-09" db="EMBL/GenBank/DDBJ databases">
        <authorList>
            <person name="Zhu H."/>
        </authorList>
    </citation>
    <scope>NUCLEOTIDE SEQUENCE [LARGE SCALE GENOMIC DNA]</scope>
    <source>
        <strain evidence="1 2">K2W22B-5</strain>
    </source>
</reference>
<dbReference type="EMBL" id="QYUL01000001">
    <property type="protein sequence ID" value="RJF84791.1"/>
    <property type="molecule type" value="Genomic_DNA"/>
</dbReference>
<protein>
    <submittedName>
        <fullName evidence="1">Uncharacterized protein</fullName>
    </submittedName>
</protein>
<comment type="caution">
    <text evidence="1">The sequence shown here is derived from an EMBL/GenBank/DDBJ whole genome shotgun (WGS) entry which is preliminary data.</text>
</comment>
<proteinExistence type="predicted"/>
<evidence type="ECO:0000313" key="1">
    <source>
        <dbReference type="EMBL" id="RJF84791.1"/>
    </source>
</evidence>
<evidence type="ECO:0000313" key="2">
    <source>
        <dbReference type="Proteomes" id="UP000283458"/>
    </source>
</evidence>
<dbReference type="Proteomes" id="UP000283458">
    <property type="component" value="Unassembled WGS sequence"/>
</dbReference>